<gene>
    <name evidence="2" type="ORF">BKA67DRAFT_533808</name>
</gene>
<dbReference type="EMBL" id="JAGPXC010000002">
    <property type="protein sequence ID" value="KAH6658685.1"/>
    <property type="molecule type" value="Genomic_DNA"/>
</dbReference>
<evidence type="ECO:0000256" key="1">
    <source>
        <dbReference type="SAM" id="Coils"/>
    </source>
</evidence>
<proteinExistence type="predicted"/>
<comment type="caution">
    <text evidence="2">The sequence shown here is derived from an EMBL/GenBank/DDBJ whole genome shotgun (WGS) entry which is preliminary data.</text>
</comment>
<name>A0A9P9A387_9PEZI</name>
<keyword evidence="3" id="KW-1185">Reference proteome</keyword>
<evidence type="ECO:0008006" key="4">
    <source>
        <dbReference type="Google" id="ProtNLM"/>
    </source>
</evidence>
<accession>A0A9P9A387</accession>
<dbReference type="GeneID" id="70128655"/>
<sequence>MNRASLTILPGETQNQIVASLDGLGQLMLRAVCKHFRGIIPITYRLLLEAENSAEARFKDLHACFTCLRLRRRMHFADSMQRGRRGKNGSAPETRFCIDCGLDNRYGRPKYTRSDIISVQGVKHVICLKCSKYCLPARPYKAHAKGMALCVACYEPLAETYREEDQRAEVLSIENERLREEMKSFVERLRLTEAGWTESEVENLMD</sequence>
<evidence type="ECO:0000313" key="2">
    <source>
        <dbReference type="EMBL" id="KAH6658685.1"/>
    </source>
</evidence>
<protein>
    <recommendedName>
        <fullName evidence="4">F-box domain-containing protein</fullName>
    </recommendedName>
</protein>
<dbReference type="OrthoDB" id="5241332at2759"/>
<keyword evidence="1" id="KW-0175">Coiled coil</keyword>
<feature type="coiled-coil region" evidence="1">
    <location>
        <begin position="161"/>
        <end position="188"/>
    </location>
</feature>
<dbReference type="RefSeq" id="XP_045962919.1">
    <property type="nucleotide sequence ID" value="XM_046099763.1"/>
</dbReference>
<evidence type="ECO:0000313" key="3">
    <source>
        <dbReference type="Proteomes" id="UP000758603"/>
    </source>
</evidence>
<dbReference type="AlphaFoldDB" id="A0A9P9A387"/>
<dbReference type="Proteomes" id="UP000758603">
    <property type="component" value="Unassembled WGS sequence"/>
</dbReference>
<reference evidence="2" key="1">
    <citation type="journal article" date="2021" name="Nat. Commun.">
        <title>Genetic determinants of endophytism in the Arabidopsis root mycobiome.</title>
        <authorList>
            <person name="Mesny F."/>
            <person name="Miyauchi S."/>
            <person name="Thiergart T."/>
            <person name="Pickel B."/>
            <person name="Atanasova L."/>
            <person name="Karlsson M."/>
            <person name="Huettel B."/>
            <person name="Barry K.W."/>
            <person name="Haridas S."/>
            <person name="Chen C."/>
            <person name="Bauer D."/>
            <person name="Andreopoulos W."/>
            <person name="Pangilinan J."/>
            <person name="LaButti K."/>
            <person name="Riley R."/>
            <person name="Lipzen A."/>
            <person name="Clum A."/>
            <person name="Drula E."/>
            <person name="Henrissat B."/>
            <person name="Kohler A."/>
            <person name="Grigoriev I.V."/>
            <person name="Martin F.M."/>
            <person name="Hacquard S."/>
        </authorList>
    </citation>
    <scope>NUCLEOTIDE SEQUENCE</scope>
    <source>
        <strain evidence="2">MPI-SDFR-AT-0073</strain>
    </source>
</reference>
<organism evidence="2 3">
    <name type="scientific">Truncatella angustata</name>
    <dbReference type="NCBI Taxonomy" id="152316"/>
    <lineage>
        <taxon>Eukaryota</taxon>
        <taxon>Fungi</taxon>
        <taxon>Dikarya</taxon>
        <taxon>Ascomycota</taxon>
        <taxon>Pezizomycotina</taxon>
        <taxon>Sordariomycetes</taxon>
        <taxon>Xylariomycetidae</taxon>
        <taxon>Amphisphaeriales</taxon>
        <taxon>Sporocadaceae</taxon>
        <taxon>Truncatella</taxon>
    </lineage>
</organism>